<reference evidence="1 2" key="2">
    <citation type="submission" date="2009-02" db="EMBL/GenBank/DDBJ databases">
        <title>Draft genome sequence of Blautia hydrogenotrophica DSM 10507 (Ruminococcus hydrogenotrophicus DSM 10507).</title>
        <authorList>
            <person name="Sudarsanam P."/>
            <person name="Ley R."/>
            <person name="Guruge J."/>
            <person name="Turnbaugh P.J."/>
            <person name="Mahowald M."/>
            <person name="Liep D."/>
            <person name="Gordon J."/>
        </authorList>
    </citation>
    <scope>NUCLEOTIDE SEQUENCE [LARGE SCALE GENOMIC DNA]</scope>
    <source>
        <strain evidence="2">DSM 10507 / JCM 14656 / S5a33</strain>
    </source>
</reference>
<dbReference type="HOGENOM" id="CLU_3213081_0_0_9"/>
<gene>
    <name evidence="1" type="ORF">RUMHYD_01428</name>
</gene>
<comment type="caution">
    <text evidence="1">The sequence shown here is derived from an EMBL/GenBank/DDBJ whole genome shotgun (WGS) entry which is preliminary data.</text>
</comment>
<protein>
    <submittedName>
        <fullName evidence="1">Uncharacterized protein</fullName>
    </submittedName>
</protein>
<evidence type="ECO:0000313" key="2">
    <source>
        <dbReference type="Proteomes" id="UP000003100"/>
    </source>
</evidence>
<dbReference type="Proteomes" id="UP000003100">
    <property type="component" value="Unassembled WGS sequence"/>
</dbReference>
<name>C0CKQ8_BLAHS</name>
<organism evidence="1 2">
    <name type="scientific">Blautia hydrogenotrophica (strain DSM 10507 / JCM 14656 / S5a33)</name>
    <name type="common">Ruminococcus hydrogenotrophicus</name>
    <dbReference type="NCBI Taxonomy" id="476272"/>
    <lineage>
        <taxon>Bacteria</taxon>
        <taxon>Bacillati</taxon>
        <taxon>Bacillota</taxon>
        <taxon>Clostridia</taxon>
        <taxon>Lachnospirales</taxon>
        <taxon>Lachnospiraceae</taxon>
        <taxon>Blautia</taxon>
    </lineage>
</organism>
<reference evidence="1 2" key="1">
    <citation type="submission" date="2009-01" db="EMBL/GenBank/DDBJ databases">
        <authorList>
            <person name="Fulton L."/>
            <person name="Clifton S."/>
            <person name="Fulton B."/>
            <person name="Xu J."/>
            <person name="Minx P."/>
            <person name="Pepin K.H."/>
            <person name="Johnson M."/>
            <person name="Bhonagiri V."/>
            <person name="Nash W.E."/>
            <person name="Mardis E.R."/>
            <person name="Wilson R.K."/>
        </authorList>
    </citation>
    <scope>NUCLEOTIDE SEQUENCE [LARGE SCALE GENOMIC DNA]</scope>
    <source>
        <strain evidence="2">DSM 10507 / JCM 14656 / S5a33</strain>
    </source>
</reference>
<keyword evidence="2" id="KW-1185">Reference proteome</keyword>
<accession>C0CKQ8</accession>
<proteinExistence type="predicted"/>
<evidence type="ECO:0000313" key="1">
    <source>
        <dbReference type="EMBL" id="EEG49615.1"/>
    </source>
</evidence>
<dbReference type="EMBL" id="ACBZ01000071">
    <property type="protein sequence ID" value="EEG49615.1"/>
    <property type="molecule type" value="Genomic_DNA"/>
</dbReference>
<dbReference type="AlphaFoldDB" id="C0CKQ8"/>
<dbReference type="PATRIC" id="fig|476272.21.peg.2777"/>
<sequence>MGKCGKARKIKENQHIRRNANMIKILFICHGRSQSMSCLAAFGG</sequence>